<dbReference type="Proteomes" id="UP000821865">
    <property type="component" value="Chromosome 9"/>
</dbReference>
<reference evidence="1" key="1">
    <citation type="submission" date="2020-05" db="EMBL/GenBank/DDBJ databases">
        <title>Large-scale comparative analyses of tick genomes elucidate their genetic diversity and vector capacities.</title>
        <authorList>
            <person name="Jia N."/>
            <person name="Wang J."/>
            <person name="Shi W."/>
            <person name="Du L."/>
            <person name="Sun Y."/>
            <person name="Zhan W."/>
            <person name="Jiang J."/>
            <person name="Wang Q."/>
            <person name="Zhang B."/>
            <person name="Ji P."/>
            <person name="Sakyi L.B."/>
            <person name="Cui X."/>
            <person name="Yuan T."/>
            <person name="Jiang B."/>
            <person name="Yang W."/>
            <person name="Lam T.T.-Y."/>
            <person name="Chang Q."/>
            <person name="Ding S."/>
            <person name="Wang X."/>
            <person name="Zhu J."/>
            <person name="Ruan X."/>
            <person name="Zhao L."/>
            <person name="Wei J."/>
            <person name="Que T."/>
            <person name="Du C."/>
            <person name="Cheng J."/>
            <person name="Dai P."/>
            <person name="Han X."/>
            <person name="Huang E."/>
            <person name="Gao Y."/>
            <person name="Liu J."/>
            <person name="Shao H."/>
            <person name="Ye R."/>
            <person name="Li L."/>
            <person name="Wei W."/>
            <person name="Wang X."/>
            <person name="Wang C."/>
            <person name="Yang T."/>
            <person name="Huo Q."/>
            <person name="Li W."/>
            <person name="Guo W."/>
            <person name="Chen H."/>
            <person name="Zhou L."/>
            <person name="Ni X."/>
            <person name="Tian J."/>
            <person name="Zhou Y."/>
            <person name="Sheng Y."/>
            <person name="Liu T."/>
            <person name="Pan Y."/>
            <person name="Xia L."/>
            <person name="Li J."/>
            <person name="Zhao F."/>
            <person name="Cao W."/>
        </authorList>
    </citation>
    <scope>NUCLEOTIDE SEQUENCE</scope>
    <source>
        <strain evidence="1">Dsil-2018</strain>
    </source>
</reference>
<name>A0ACB8C5G9_DERSI</name>
<evidence type="ECO:0000313" key="2">
    <source>
        <dbReference type="Proteomes" id="UP000821865"/>
    </source>
</evidence>
<comment type="caution">
    <text evidence="1">The sequence shown here is derived from an EMBL/GenBank/DDBJ whole genome shotgun (WGS) entry which is preliminary data.</text>
</comment>
<evidence type="ECO:0000313" key="1">
    <source>
        <dbReference type="EMBL" id="KAH7934093.1"/>
    </source>
</evidence>
<accession>A0ACB8C5G9</accession>
<organism evidence="1 2">
    <name type="scientific">Dermacentor silvarum</name>
    <name type="common">Tick</name>
    <dbReference type="NCBI Taxonomy" id="543639"/>
    <lineage>
        <taxon>Eukaryota</taxon>
        <taxon>Metazoa</taxon>
        <taxon>Ecdysozoa</taxon>
        <taxon>Arthropoda</taxon>
        <taxon>Chelicerata</taxon>
        <taxon>Arachnida</taxon>
        <taxon>Acari</taxon>
        <taxon>Parasitiformes</taxon>
        <taxon>Ixodida</taxon>
        <taxon>Ixodoidea</taxon>
        <taxon>Ixodidae</taxon>
        <taxon>Rhipicephalinae</taxon>
        <taxon>Dermacentor</taxon>
    </lineage>
</organism>
<gene>
    <name evidence="1" type="ORF">HPB49_021479</name>
</gene>
<protein>
    <submittedName>
        <fullName evidence="1">Uncharacterized protein</fullName>
    </submittedName>
</protein>
<dbReference type="EMBL" id="CM023478">
    <property type="protein sequence ID" value="KAH7934093.1"/>
    <property type="molecule type" value="Genomic_DNA"/>
</dbReference>
<proteinExistence type="predicted"/>
<keyword evidence="2" id="KW-1185">Reference proteome</keyword>
<sequence length="85" mass="10283">MTREEHQELVAVIRSVHEKLRLDYQTNGDGDRVWKDHCEDIEMRSKYAESMLQLATSIWPYKDRIEWCYHTMRQAYVHLLMVIAN</sequence>